<organism evidence="1 2">
    <name type="scientific">Rhipicephalus sanguineus</name>
    <name type="common">Brown dog tick</name>
    <name type="synonym">Ixodes sanguineus</name>
    <dbReference type="NCBI Taxonomy" id="34632"/>
    <lineage>
        <taxon>Eukaryota</taxon>
        <taxon>Metazoa</taxon>
        <taxon>Ecdysozoa</taxon>
        <taxon>Arthropoda</taxon>
        <taxon>Chelicerata</taxon>
        <taxon>Arachnida</taxon>
        <taxon>Acari</taxon>
        <taxon>Parasitiformes</taxon>
        <taxon>Ixodida</taxon>
        <taxon>Ixodoidea</taxon>
        <taxon>Ixodidae</taxon>
        <taxon>Rhipicephalinae</taxon>
        <taxon>Rhipicephalus</taxon>
        <taxon>Rhipicephalus</taxon>
    </lineage>
</organism>
<comment type="caution">
    <text evidence="1">The sequence shown here is derived from an EMBL/GenBank/DDBJ whole genome shotgun (WGS) entry which is preliminary data.</text>
</comment>
<evidence type="ECO:0008006" key="3">
    <source>
        <dbReference type="Google" id="ProtNLM"/>
    </source>
</evidence>
<keyword evidence="2" id="KW-1185">Reference proteome</keyword>
<accession>A0A9D4PQW6</accession>
<dbReference type="AlphaFoldDB" id="A0A9D4PQW6"/>
<sequence length="293" mass="33133">MQLQSQQTAAMPVIGAGEISHLVPLSNPTSSDSPTVNAWIRRVDDLAEVYRWTDRVTSCHALEKLHGLAKMWYDSLLSVNKTWPAWKVELKRAFPTTAGMQRLHREMEDRIYKRREPIKCYYYDKLAKARRCNLSNEACIEYLITGLNNQDTIQAISTRTYDSPEELLCCLKRLEECVGAVGSRDIKHSKASELQNLAGHGNKENRAAEMALNERKPLTIGGYGLRCVTPCGEANINLTVDQATANVPILIVPNESQVIPVIVGQPFTEQPQVTIVRRRNTVRIFEEEKNGRR</sequence>
<dbReference type="EMBL" id="JABSTV010001251">
    <property type="protein sequence ID" value="KAH7950749.1"/>
    <property type="molecule type" value="Genomic_DNA"/>
</dbReference>
<dbReference type="VEuPathDB" id="VectorBase:RSAN_047540"/>
<evidence type="ECO:0000313" key="2">
    <source>
        <dbReference type="Proteomes" id="UP000821837"/>
    </source>
</evidence>
<evidence type="ECO:0000313" key="1">
    <source>
        <dbReference type="EMBL" id="KAH7950749.1"/>
    </source>
</evidence>
<gene>
    <name evidence="1" type="ORF">HPB52_000237</name>
</gene>
<dbReference type="Proteomes" id="UP000821837">
    <property type="component" value="Chromosome 5"/>
</dbReference>
<reference evidence="1" key="1">
    <citation type="journal article" date="2020" name="Cell">
        <title>Large-Scale Comparative Analyses of Tick Genomes Elucidate Their Genetic Diversity and Vector Capacities.</title>
        <authorList>
            <consortium name="Tick Genome and Microbiome Consortium (TIGMIC)"/>
            <person name="Jia N."/>
            <person name="Wang J."/>
            <person name="Shi W."/>
            <person name="Du L."/>
            <person name="Sun Y."/>
            <person name="Zhan W."/>
            <person name="Jiang J.F."/>
            <person name="Wang Q."/>
            <person name="Zhang B."/>
            <person name="Ji P."/>
            <person name="Bell-Sakyi L."/>
            <person name="Cui X.M."/>
            <person name="Yuan T.T."/>
            <person name="Jiang B.G."/>
            <person name="Yang W.F."/>
            <person name="Lam T.T."/>
            <person name="Chang Q.C."/>
            <person name="Ding S.J."/>
            <person name="Wang X.J."/>
            <person name="Zhu J.G."/>
            <person name="Ruan X.D."/>
            <person name="Zhao L."/>
            <person name="Wei J.T."/>
            <person name="Ye R.Z."/>
            <person name="Que T.C."/>
            <person name="Du C.H."/>
            <person name="Zhou Y.H."/>
            <person name="Cheng J.X."/>
            <person name="Dai P.F."/>
            <person name="Guo W.B."/>
            <person name="Han X.H."/>
            <person name="Huang E.J."/>
            <person name="Li L.F."/>
            <person name="Wei W."/>
            <person name="Gao Y.C."/>
            <person name="Liu J.Z."/>
            <person name="Shao H.Z."/>
            <person name="Wang X."/>
            <person name="Wang C.C."/>
            <person name="Yang T.C."/>
            <person name="Huo Q.B."/>
            <person name="Li W."/>
            <person name="Chen H.Y."/>
            <person name="Chen S.E."/>
            <person name="Zhou L.G."/>
            <person name="Ni X.B."/>
            <person name="Tian J.H."/>
            <person name="Sheng Y."/>
            <person name="Liu T."/>
            <person name="Pan Y.S."/>
            <person name="Xia L.Y."/>
            <person name="Li J."/>
            <person name="Zhao F."/>
            <person name="Cao W.C."/>
        </authorList>
    </citation>
    <scope>NUCLEOTIDE SEQUENCE</scope>
    <source>
        <strain evidence="1">Rsan-2018</strain>
    </source>
</reference>
<name>A0A9D4PQW6_RHISA</name>
<protein>
    <recommendedName>
        <fullName evidence="3">Retrotransposon gag domain-containing protein</fullName>
    </recommendedName>
</protein>
<proteinExistence type="predicted"/>
<reference evidence="1" key="2">
    <citation type="submission" date="2021-09" db="EMBL/GenBank/DDBJ databases">
        <authorList>
            <person name="Jia N."/>
            <person name="Wang J."/>
            <person name="Shi W."/>
            <person name="Du L."/>
            <person name="Sun Y."/>
            <person name="Zhan W."/>
            <person name="Jiang J."/>
            <person name="Wang Q."/>
            <person name="Zhang B."/>
            <person name="Ji P."/>
            <person name="Sakyi L.B."/>
            <person name="Cui X."/>
            <person name="Yuan T."/>
            <person name="Jiang B."/>
            <person name="Yang W."/>
            <person name="Lam T.T.-Y."/>
            <person name="Chang Q."/>
            <person name="Ding S."/>
            <person name="Wang X."/>
            <person name="Zhu J."/>
            <person name="Ruan X."/>
            <person name="Zhao L."/>
            <person name="Wei J."/>
            <person name="Que T."/>
            <person name="Du C."/>
            <person name="Cheng J."/>
            <person name="Dai P."/>
            <person name="Han X."/>
            <person name="Huang E."/>
            <person name="Gao Y."/>
            <person name="Liu J."/>
            <person name="Shao H."/>
            <person name="Ye R."/>
            <person name="Li L."/>
            <person name="Wei W."/>
            <person name="Wang X."/>
            <person name="Wang C."/>
            <person name="Huo Q."/>
            <person name="Li W."/>
            <person name="Guo W."/>
            <person name="Chen H."/>
            <person name="Chen S."/>
            <person name="Zhou L."/>
            <person name="Zhou L."/>
            <person name="Ni X."/>
            <person name="Tian J."/>
            <person name="Zhou Y."/>
            <person name="Sheng Y."/>
            <person name="Liu T."/>
            <person name="Pan Y."/>
            <person name="Xia L."/>
            <person name="Li J."/>
            <person name="Zhao F."/>
            <person name="Cao W."/>
        </authorList>
    </citation>
    <scope>NUCLEOTIDE SEQUENCE</scope>
    <source>
        <strain evidence="1">Rsan-2018</strain>
        <tissue evidence="1">Larvae</tissue>
    </source>
</reference>